<comment type="caution">
    <text evidence="2">The sequence shown here is derived from an EMBL/GenBank/DDBJ whole genome shotgun (WGS) entry which is preliminary data.</text>
</comment>
<proteinExistence type="predicted"/>
<gene>
    <name evidence="2" type="ORF">G5714_015436</name>
</gene>
<feature type="region of interest" description="Disordered" evidence="1">
    <location>
        <begin position="65"/>
        <end position="95"/>
    </location>
</feature>
<feature type="compositionally biased region" description="Low complexity" evidence="1">
    <location>
        <begin position="79"/>
        <end position="92"/>
    </location>
</feature>
<accession>A0A7J6CAW3</accession>
<dbReference type="Proteomes" id="UP000579812">
    <property type="component" value="Unassembled WGS sequence"/>
</dbReference>
<name>A0A7J6CAW3_9TELE</name>
<keyword evidence="3" id="KW-1185">Reference proteome</keyword>
<evidence type="ECO:0000313" key="3">
    <source>
        <dbReference type="Proteomes" id="UP000579812"/>
    </source>
</evidence>
<dbReference type="EMBL" id="JAAMOB010000015">
    <property type="protein sequence ID" value="KAF4104449.1"/>
    <property type="molecule type" value="Genomic_DNA"/>
</dbReference>
<evidence type="ECO:0000313" key="2">
    <source>
        <dbReference type="EMBL" id="KAF4104449.1"/>
    </source>
</evidence>
<dbReference type="AlphaFoldDB" id="A0A7J6CAW3"/>
<sequence>MSLRECSSCKGPLHESEGHDECIACLGVAHAEGALAGASCPYCEDINLGRLCSWIAFFHEGDLPRSIPPSPRRKKQRNSGSSLSGMSGAASAQRLHTPLSPQQLTPPVCFTSEDQRPSLDASGLVSFGASEEEIAVDETVSLTASDADETVRAFYVEVIGKMMKVFPLDSQLLCDLKVLDPASRLDISPETG</sequence>
<reference evidence="2 3" key="1">
    <citation type="submission" date="2020-04" db="EMBL/GenBank/DDBJ databases">
        <title>Chromosome-level genome assembly of a cyprinid fish Onychostoma macrolepis by integration of Nanopore Sequencing, Bionano and Hi-C technology.</title>
        <authorList>
            <person name="Wang D."/>
        </authorList>
    </citation>
    <scope>NUCLEOTIDE SEQUENCE [LARGE SCALE GENOMIC DNA]</scope>
    <source>
        <strain evidence="2">SWU-2019</strain>
        <tissue evidence="2">Muscle</tissue>
    </source>
</reference>
<organism evidence="2 3">
    <name type="scientific">Onychostoma macrolepis</name>
    <dbReference type="NCBI Taxonomy" id="369639"/>
    <lineage>
        <taxon>Eukaryota</taxon>
        <taxon>Metazoa</taxon>
        <taxon>Chordata</taxon>
        <taxon>Craniata</taxon>
        <taxon>Vertebrata</taxon>
        <taxon>Euteleostomi</taxon>
        <taxon>Actinopterygii</taxon>
        <taxon>Neopterygii</taxon>
        <taxon>Teleostei</taxon>
        <taxon>Ostariophysi</taxon>
        <taxon>Cypriniformes</taxon>
        <taxon>Cyprinidae</taxon>
        <taxon>Acrossocheilinae</taxon>
        <taxon>Onychostoma</taxon>
    </lineage>
</organism>
<protein>
    <submittedName>
        <fullName evidence="2">Uncharacterized protein</fullName>
    </submittedName>
</protein>
<evidence type="ECO:0000256" key="1">
    <source>
        <dbReference type="SAM" id="MobiDB-lite"/>
    </source>
</evidence>